<keyword evidence="1" id="KW-0732">Signal</keyword>
<evidence type="ECO:0008006" key="4">
    <source>
        <dbReference type="Google" id="ProtNLM"/>
    </source>
</evidence>
<protein>
    <recommendedName>
        <fullName evidence="4">Secreted protein</fullName>
    </recommendedName>
</protein>
<name>A0ABV0VHS7_9TELE</name>
<proteinExistence type="predicted"/>
<gene>
    <name evidence="2" type="ORF">ILYODFUR_024522</name>
</gene>
<dbReference type="Proteomes" id="UP001482620">
    <property type="component" value="Unassembled WGS sequence"/>
</dbReference>
<dbReference type="EMBL" id="JAHRIQ010107181">
    <property type="protein sequence ID" value="MEQ2256475.1"/>
    <property type="molecule type" value="Genomic_DNA"/>
</dbReference>
<comment type="caution">
    <text evidence="2">The sequence shown here is derived from an EMBL/GenBank/DDBJ whole genome shotgun (WGS) entry which is preliminary data.</text>
</comment>
<organism evidence="2 3">
    <name type="scientific">Ilyodon furcidens</name>
    <name type="common">goldbreast splitfin</name>
    <dbReference type="NCBI Taxonomy" id="33524"/>
    <lineage>
        <taxon>Eukaryota</taxon>
        <taxon>Metazoa</taxon>
        <taxon>Chordata</taxon>
        <taxon>Craniata</taxon>
        <taxon>Vertebrata</taxon>
        <taxon>Euteleostomi</taxon>
        <taxon>Actinopterygii</taxon>
        <taxon>Neopterygii</taxon>
        <taxon>Teleostei</taxon>
        <taxon>Neoteleostei</taxon>
        <taxon>Acanthomorphata</taxon>
        <taxon>Ovalentaria</taxon>
        <taxon>Atherinomorphae</taxon>
        <taxon>Cyprinodontiformes</taxon>
        <taxon>Goodeidae</taxon>
        <taxon>Ilyodon</taxon>
    </lineage>
</organism>
<reference evidence="2 3" key="1">
    <citation type="submission" date="2021-06" db="EMBL/GenBank/DDBJ databases">
        <authorList>
            <person name="Palmer J.M."/>
        </authorList>
    </citation>
    <scope>NUCLEOTIDE SEQUENCE [LARGE SCALE GENOMIC DNA]</scope>
    <source>
        <strain evidence="3">if_2019</strain>
        <tissue evidence="2">Muscle</tissue>
    </source>
</reference>
<evidence type="ECO:0000313" key="3">
    <source>
        <dbReference type="Proteomes" id="UP001482620"/>
    </source>
</evidence>
<keyword evidence="3" id="KW-1185">Reference proteome</keyword>
<feature type="signal peptide" evidence="1">
    <location>
        <begin position="1"/>
        <end position="21"/>
    </location>
</feature>
<accession>A0ABV0VHS7</accession>
<sequence>MWCSCTLYNFIQHILFTLCFAFCKTVSQHHVVTWLDGCVDQWQNREAWNCTVKYTPLHILPVNQCAHISYKALRLLYSEVLEQIKLERDVNMCVFLRER</sequence>
<evidence type="ECO:0000256" key="1">
    <source>
        <dbReference type="SAM" id="SignalP"/>
    </source>
</evidence>
<feature type="chain" id="PRO_5047418168" description="Secreted protein" evidence="1">
    <location>
        <begin position="22"/>
        <end position="99"/>
    </location>
</feature>
<evidence type="ECO:0000313" key="2">
    <source>
        <dbReference type="EMBL" id="MEQ2256475.1"/>
    </source>
</evidence>